<sequence length="189" mass="21801">MAEGTHNLNTKTMTGKTLVKNWVEERAVAEYDNDNDMKKVLRSGHKGLLTTACDQPVVQATTTKDSFTDRKVATVRQIGRKSEAEQRELYERFSKEVYEDFNRPPTPPDYTTSFKAHYHKEFTPIEREETQPHSVYGEEPITFWTTNRGNLHGESQSVGPKSTFRKNVAFSTPVTDYMNQTLPHKIQNW</sequence>
<evidence type="ECO:0000313" key="1">
    <source>
        <dbReference type="EMBL" id="AEF58833.1"/>
    </source>
</evidence>
<dbReference type="PANTHER" id="PTHR15510:SF5">
    <property type="entry name" value="SPERM-ASSOCIATED ANTIGEN 8"/>
    <property type="match status" value="1"/>
</dbReference>
<organism evidence="1">
    <name type="scientific">Placozoa sp. H4</name>
    <dbReference type="NCBI Taxonomy" id="1034858"/>
    <lineage>
        <taxon>Eukaryota</taxon>
        <taxon>Metazoa</taxon>
        <taxon>Placozoa</taxon>
    </lineage>
</organism>
<dbReference type="GO" id="GO:0005737">
    <property type="term" value="C:cytoplasm"/>
    <property type="evidence" value="ECO:0007669"/>
    <property type="project" value="TreeGrafter"/>
</dbReference>
<dbReference type="InterPro" id="IPR026124">
    <property type="entry name" value="Sperm-assoc_Ag8"/>
</dbReference>
<dbReference type="PANTHER" id="PTHR15510">
    <property type="entry name" value="SPERM-ASSOCIATED ANTIGEN 8"/>
    <property type="match status" value="1"/>
</dbReference>
<accession>F6K605</accession>
<proteinExistence type="evidence at transcript level"/>
<gene>
    <name evidence="1" type="primary">Spag8</name>
</gene>
<dbReference type="GO" id="GO:0045944">
    <property type="term" value="P:positive regulation of transcription by RNA polymerase II"/>
    <property type="evidence" value="ECO:0007669"/>
    <property type="project" value="TreeGrafter"/>
</dbReference>
<dbReference type="GO" id="GO:0008017">
    <property type="term" value="F:microtubule binding"/>
    <property type="evidence" value="ECO:0007669"/>
    <property type="project" value="InterPro"/>
</dbReference>
<dbReference type="AlphaFoldDB" id="F6K605"/>
<protein>
    <submittedName>
        <fullName evidence="1">Sperm associated antigen 8</fullName>
    </submittedName>
</protein>
<name>F6K605_9METZ</name>
<dbReference type="Pfam" id="PF22584">
    <property type="entry name" value="CFAP143"/>
    <property type="match status" value="1"/>
</dbReference>
<dbReference type="EMBL" id="HM243490">
    <property type="protein sequence ID" value="AEF58833.1"/>
    <property type="molecule type" value="mRNA"/>
</dbReference>
<reference evidence="1" key="1">
    <citation type="journal article" date="2011" name="PLoS ONE">
        <title>New insights into placozoan sexual reproduction and development.</title>
        <authorList>
            <person name="Eitel M."/>
            <person name="Guidi L."/>
            <person name="Hadrys H."/>
            <person name="Balsamo M."/>
            <person name="Schierwater B."/>
        </authorList>
    </citation>
    <scope>NUCLEOTIDE SEQUENCE</scope>
</reference>
<dbReference type="GO" id="GO:0005634">
    <property type="term" value="C:nucleus"/>
    <property type="evidence" value="ECO:0007669"/>
    <property type="project" value="TreeGrafter"/>
</dbReference>